<dbReference type="KEGG" id="ppai:E1956_30105"/>
<sequence length="211" mass="22255">MMLKAGIVLVDPANAAVLRVIALQYNPETLSRTLQVQGVGNDSGPHVDQLRLKGVAIETFKFDAEIDATDALADPGNNAVTVNNGIAPQLAALETMIYPSTAQLAAADANARQGVLEIAPMDAPLALFVWSSNRVVPVRVTDFSITEEMFDSALNPIRAKVSLGLRVLSIDDLPYASSGGSIYLAYQQQKERLAQLAAGGTLANLGITGIP</sequence>
<dbReference type="OrthoDB" id="661223at2"/>
<keyword evidence="2" id="KW-1185">Reference proteome</keyword>
<accession>A0A4P7D4G4</accession>
<proteinExistence type="predicted"/>
<organism evidence="1 2">
    <name type="scientific">Paraburkholderia pallida</name>
    <dbReference type="NCBI Taxonomy" id="2547399"/>
    <lineage>
        <taxon>Bacteria</taxon>
        <taxon>Pseudomonadati</taxon>
        <taxon>Pseudomonadota</taxon>
        <taxon>Betaproteobacteria</taxon>
        <taxon>Burkholderiales</taxon>
        <taxon>Burkholderiaceae</taxon>
        <taxon>Paraburkholderia</taxon>
    </lineage>
</organism>
<dbReference type="RefSeq" id="WP_134756086.1">
    <property type="nucleotide sequence ID" value="NZ_CP038150.1"/>
</dbReference>
<name>A0A4P7D4G4_9BURK</name>
<dbReference type="AlphaFoldDB" id="A0A4P7D4G4"/>
<protein>
    <submittedName>
        <fullName evidence="1">Uncharacterized protein</fullName>
    </submittedName>
</protein>
<reference evidence="1 2" key="1">
    <citation type="submission" date="2019-03" db="EMBL/GenBank/DDBJ databases">
        <title>Paraburkholderia sp. 7MH5, isolated from subtropical forest soil.</title>
        <authorList>
            <person name="Gao Z.-H."/>
            <person name="Qiu L.-H."/>
        </authorList>
    </citation>
    <scope>NUCLEOTIDE SEQUENCE [LARGE SCALE GENOMIC DNA]</scope>
    <source>
        <strain evidence="1 2">7MH5</strain>
    </source>
</reference>
<evidence type="ECO:0000313" key="1">
    <source>
        <dbReference type="EMBL" id="QBR01444.1"/>
    </source>
</evidence>
<dbReference type="EMBL" id="CP038150">
    <property type="protein sequence ID" value="QBR01444.1"/>
    <property type="molecule type" value="Genomic_DNA"/>
</dbReference>
<gene>
    <name evidence="1" type="ORF">E1956_30105</name>
</gene>
<dbReference type="Proteomes" id="UP000295727">
    <property type="component" value="Chromosome 3"/>
</dbReference>
<evidence type="ECO:0000313" key="2">
    <source>
        <dbReference type="Proteomes" id="UP000295727"/>
    </source>
</evidence>